<dbReference type="GO" id="GO:0015628">
    <property type="term" value="P:protein secretion by the type II secretion system"/>
    <property type="evidence" value="ECO:0007669"/>
    <property type="project" value="InterPro"/>
</dbReference>
<gene>
    <name evidence="2" type="ORF">CCAX7_41280</name>
</gene>
<dbReference type="PANTHER" id="PTHR30093">
    <property type="entry name" value="GENERAL SECRETION PATHWAY PROTEIN G"/>
    <property type="match status" value="1"/>
</dbReference>
<reference evidence="2 3" key="1">
    <citation type="journal article" date="2019" name="Int. J. Syst. Evol. Microbiol.">
        <title>Capsulimonas corticalis gen. nov., sp. nov., an aerobic capsulated bacterium, of a novel bacterial order, Capsulimonadales ord. nov., of the class Armatimonadia of the phylum Armatimonadetes.</title>
        <authorList>
            <person name="Li J."/>
            <person name="Kudo C."/>
            <person name="Tonouchi A."/>
        </authorList>
    </citation>
    <scope>NUCLEOTIDE SEQUENCE [LARGE SCALE GENOMIC DNA]</scope>
    <source>
        <strain evidence="2 3">AX-7</strain>
    </source>
</reference>
<dbReference type="OrthoDB" id="198398at2"/>
<dbReference type="InterPro" id="IPR045584">
    <property type="entry name" value="Pilin-like"/>
</dbReference>
<proteinExistence type="predicted"/>
<dbReference type="InterPro" id="IPR000983">
    <property type="entry name" value="Bac_GSPG_pilin"/>
</dbReference>
<accession>A0A402D652</accession>
<evidence type="ECO:0000256" key="1">
    <source>
        <dbReference type="ARBA" id="ARBA00022481"/>
    </source>
</evidence>
<keyword evidence="1" id="KW-0488">Methylation</keyword>
<keyword evidence="3" id="KW-1185">Reference proteome</keyword>
<dbReference type="SUPFAM" id="SSF54523">
    <property type="entry name" value="Pili subunits"/>
    <property type="match status" value="1"/>
</dbReference>
<dbReference type="Pfam" id="PF07596">
    <property type="entry name" value="SBP_bac_10"/>
    <property type="match status" value="1"/>
</dbReference>
<dbReference type="KEGG" id="ccot:CCAX7_41280"/>
<dbReference type="EMBL" id="AP025739">
    <property type="protein sequence ID" value="BDI32077.1"/>
    <property type="molecule type" value="Genomic_DNA"/>
</dbReference>
<evidence type="ECO:0000313" key="2">
    <source>
        <dbReference type="EMBL" id="BDI32077.1"/>
    </source>
</evidence>
<evidence type="ECO:0000313" key="3">
    <source>
        <dbReference type="Proteomes" id="UP000287394"/>
    </source>
</evidence>
<dbReference type="InterPro" id="IPR011453">
    <property type="entry name" value="DUF1559"/>
</dbReference>
<dbReference type="RefSeq" id="WP_119324966.1">
    <property type="nucleotide sequence ID" value="NZ_AP025739.1"/>
</dbReference>
<dbReference type="PRINTS" id="PR00813">
    <property type="entry name" value="BCTERIALGSPG"/>
</dbReference>
<organism evidence="2 3">
    <name type="scientific">Capsulimonas corticalis</name>
    <dbReference type="NCBI Taxonomy" id="2219043"/>
    <lineage>
        <taxon>Bacteria</taxon>
        <taxon>Bacillati</taxon>
        <taxon>Armatimonadota</taxon>
        <taxon>Armatimonadia</taxon>
        <taxon>Capsulimonadales</taxon>
        <taxon>Capsulimonadaceae</taxon>
        <taxon>Capsulimonas</taxon>
    </lineage>
</organism>
<dbReference type="GO" id="GO:0015627">
    <property type="term" value="C:type II protein secretion system complex"/>
    <property type="evidence" value="ECO:0007669"/>
    <property type="project" value="InterPro"/>
</dbReference>
<dbReference type="NCBIfam" id="TIGR02532">
    <property type="entry name" value="IV_pilin_GFxxxE"/>
    <property type="match status" value="1"/>
</dbReference>
<dbReference type="Gene3D" id="3.30.700.10">
    <property type="entry name" value="Glycoprotein, Type 4 Pilin"/>
    <property type="match status" value="1"/>
</dbReference>
<dbReference type="Proteomes" id="UP000287394">
    <property type="component" value="Chromosome"/>
</dbReference>
<dbReference type="AlphaFoldDB" id="A0A402D652"/>
<protein>
    <submittedName>
        <fullName evidence="2">Uncharacterized protein</fullName>
    </submittedName>
</protein>
<name>A0A402D652_9BACT</name>
<dbReference type="PROSITE" id="PS00409">
    <property type="entry name" value="PROKAR_NTER_METHYL"/>
    <property type="match status" value="1"/>
</dbReference>
<sequence length="287" mass="30025">MDRRRKATGFTLIELLVVIAIIAILAAILFPVFAKAREKARQTSCLSNMKQLGLGFMQYSQDNDEKNPDGVNWFYPGGNGWAGQLYPYVKSKQVFLCPSDSTGNKEHSSYGYNSNNTDPTGLGVDSFSIAKYVSPAKTVLLFEVQGNYFGATDGWDVSTDANVTTGGEGYSPAGFGVSGAGNAYVVAGAGAFNSPANLLLATGYLRGATSSDYSRFATATGRHTDGANYLLADFHAKWMRGSAVSAGYTNPTETDCNTAAVTGGGPGVPLAAGTGCGDNTIAATFSL</sequence>
<dbReference type="Pfam" id="PF07963">
    <property type="entry name" value="N_methyl"/>
    <property type="match status" value="1"/>
</dbReference>
<dbReference type="InterPro" id="IPR012902">
    <property type="entry name" value="N_methyl_site"/>
</dbReference>